<comment type="cofactor">
    <cofactor evidence="1">
        <name>Zn(2+)</name>
        <dbReference type="ChEBI" id="CHEBI:29105"/>
    </cofactor>
</comment>
<evidence type="ECO:0000256" key="11">
    <source>
        <dbReference type="ARBA" id="ARBA00023136"/>
    </source>
</evidence>
<sequence>MAANLMGVALFALGIAVTIALREWGHLAVARACGMRVRRYFIGFGPKVFSFRRGNTEYGLKALPFGGFCDIAGMTAQDPALTPEEEPHAMYKKAWWKRIAVLLGGITMNLIVGMLILYGVAMTSGLPNPKADFTPTVAEVHAGPAQEAGLRPGDRIVELDGQATQNFWQLAEDIRQRPGDTLTLTIEREGQRSQVEVVAATGEQGQGMIGVASAPVDNAIATFGPVEAVGVAFSYAKDLMVSTVQALGQLPAKIPGVAASIFGAERAADSPMSVVGASRAGGELVERSYWGMFWMLLASLNFFLAVFNLIPLPPFDGGHVAVVLYEKARDAVRGLRGLAPAGPADYTQLMPLTYAMGAALLTLGLVFVVADVVNPVRLFP</sequence>
<dbReference type="CDD" id="cd23081">
    <property type="entry name" value="cpPDZ_EcRseP-like"/>
    <property type="match status" value="1"/>
</dbReference>
<evidence type="ECO:0000256" key="4">
    <source>
        <dbReference type="ARBA" id="ARBA00019897"/>
    </source>
</evidence>
<comment type="similarity">
    <text evidence="3">Belongs to the peptidase M50B family.</text>
</comment>
<dbReference type="Pfam" id="PF17820">
    <property type="entry name" value="PDZ_6"/>
    <property type="match status" value="1"/>
</dbReference>
<dbReference type="GO" id="GO:0006508">
    <property type="term" value="P:proteolysis"/>
    <property type="evidence" value="ECO:0007669"/>
    <property type="project" value="UniProtKB-KW"/>
</dbReference>
<comment type="subcellular location">
    <subcellularLocation>
        <location evidence="2">Membrane</location>
        <topology evidence="2">Multi-pass membrane protein</topology>
    </subcellularLocation>
</comment>
<evidence type="ECO:0000256" key="13">
    <source>
        <dbReference type="ARBA" id="ARBA00033476"/>
    </source>
</evidence>
<evidence type="ECO:0000256" key="8">
    <source>
        <dbReference type="ARBA" id="ARBA00022833"/>
    </source>
</evidence>
<protein>
    <recommendedName>
        <fullName evidence="4">Zinc metalloprotease Rip1</fullName>
    </recommendedName>
    <alternativeName>
        <fullName evidence="12">S2P endopeptidase</fullName>
    </alternativeName>
    <alternativeName>
        <fullName evidence="13">Site-2-type intramembrane protease</fullName>
    </alternativeName>
</protein>
<dbReference type="PATRIC" id="fig|1544416.3.peg.483"/>
<feature type="transmembrane region" description="Helical" evidence="14">
    <location>
        <begin position="352"/>
        <end position="373"/>
    </location>
</feature>
<dbReference type="Proteomes" id="UP000050517">
    <property type="component" value="Unassembled WGS sequence"/>
</dbReference>
<dbReference type="CDD" id="cd06163">
    <property type="entry name" value="S2P-M50_PDZ_RseP-like"/>
    <property type="match status" value="1"/>
</dbReference>
<keyword evidence="17" id="KW-1185">Reference proteome</keyword>
<accession>A0A0Q1AFB4</accession>
<evidence type="ECO:0000256" key="7">
    <source>
        <dbReference type="ARBA" id="ARBA00022801"/>
    </source>
</evidence>
<dbReference type="AlphaFoldDB" id="A0A0Q1AFB4"/>
<evidence type="ECO:0000256" key="6">
    <source>
        <dbReference type="ARBA" id="ARBA00022692"/>
    </source>
</evidence>
<evidence type="ECO:0000256" key="1">
    <source>
        <dbReference type="ARBA" id="ARBA00001947"/>
    </source>
</evidence>
<dbReference type="InterPro" id="IPR041489">
    <property type="entry name" value="PDZ_6"/>
</dbReference>
<evidence type="ECO:0000256" key="14">
    <source>
        <dbReference type="SAM" id="Phobius"/>
    </source>
</evidence>
<gene>
    <name evidence="16" type="primary">rip1</name>
    <name evidence="16" type="ORF">Cocul_00480</name>
</gene>
<dbReference type="Pfam" id="PF02163">
    <property type="entry name" value="Peptidase_M50"/>
    <property type="match status" value="1"/>
</dbReference>
<organism evidence="16 17">
    <name type="scientific">Corynebacterium oculi</name>
    <dbReference type="NCBI Taxonomy" id="1544416"/>
    <lineage>
        <taxon>Bacteria</taxon>
        <taxon>Bacillati</taxon>
        <taxon>Actinomycetota</taxon>
        <taxon>Actinomycetes</taxon>
        <taxon>Mycobacteriales</taxon>
        <taxon>Corynebacteriaceae</taxon>
        <taxon>Corynebacterium</taxon>
    </lineage>
</organism>
<name>A0A0Q1AFB4_9CORY</name>
<dbReference type="STRING" id="1544416.Cocul_00480"/>
<dbReference type="OrthoDB" id="9782003at2"/>
<dbReference type="SMART" id="SM00228">
    <property type="entry name" value="PDZ"/>
    <property type="match status" value="1"/>
</dbReference>
<proteinExistence type="inferred from homology"/>
<keyword evidence="11 14" id="KW-0472">Membrane</keyword>
<keyword evidence="9 14" id="KW-1133">Transmembrane helix</keyword>
<keyword evidence="5 16" id="KW-0645">Protease</keyword>
<evidence type="ECO:0000256" key="12">
    <source>
        <dbReference type="ARBA" id="ARBA00032214"/>
    </source>
</evidence>
<keyword evidence="10 16" id="KW-0482">Metalloprotease</keyword>
<dbReference type="InterPro" id="IPR004387">
    <property type="entry name" value="Pept_M50_Zn"/>
</dbReference>
<dbReference type="SUPFAM" id="SSF50156">
    <property type="entry name" value="PDZ domain-like"/>
    <property type="match status" value="1"/>
</dbReference>
<feature type="domain" description="PDZ" evidence="15">
    <location>
        <begin position="113"/>
        <end position="190"/>
    </location>
</feature>
<evidence type="ECO:0000256" key="9">
    <source>
        <dbReference type="ARBA" id="ARBA00022989"/>
    </source>
</evidence>
<dbReference type="InterPro" id="IPR001478">
    <property type="entry name" value="PDZ"/>
</dbReference>
<feature type="transmembrane region" description="Helical" evidence="14">
    <location>
        <begin position="289"/>
        <end position="310"/>
    </location>
</feature>
<feature type="transmembrane region" description="Helical" evidence="14">
    <location>
        <begin position="99"/>
        <end position="120"/>
    </location>
</feature>
<evidence type="ECO:0000313" key="17">
    <source>
        <dbReference type="Proteomes" id="UP000050517"/>
    </source>
</evidence>
<keyword evidence="7 16" id="KW-0378">Hydrolase</keyword>
<dbReference type="GO" id="GO:0004222">
    <property type="term" value="F:metalloendopeptidase activity"/>
    <property type="evidence" value="ECO:0007669"/>
    <property type="project" value="InterPro"/>
</dbReference>
<dbReference type="RefSeq" id="WP_055121687.1">
    <property type="nucleotide sequence ID" value="NZ_LKST01000001.1"/>
</dbReference>
<dbReference type="PANTHER" id="PTHR42837">
    <property type="entry name" value="REGULATOR OF SIGMA-E PROTEASE RSEP"/>
    <property type="match status" value="1"/>
</dbReference>
<dbReference type="EMBL" id="LKST01000001">
    <property type="protein sequence ID" value="KQB85341.1"/>
    <property type="molecule type" value="Genomic_DNA"/>
</dbReference>
<dbReference type="InterPro" id="IPR036034">
    <property type="entry name" value="PDZ_sf"/>
</dbReference>
<reference evidence="16 17" key="1">
    <citation type="submission" date="2015-10" db="EMBL/GenBank/DDBJ databases">
        <title>Corynebacteirum lowii and Corynebacterium oculi species nova, derived from human clinical disease and and emended description of Corynebacterium mastiditis.</title>
        <authorList>
            <person name="Bernard K."/>
            <person name="Pacheco A.L."/>
            <person name="Mcdougall C."/>
            <person name="Burtx T."/>
            <person name="Weibe D."/>
            <person name="Tyler S."/>
            <person name="Olson A.B."/>
            <person name="Cnockaert M."/>
            <person name="Eguchi H."/>
            <person name="Kuwahara T."/>
            <person name="Nakayama-Imaohji H."/>
            <person name="Boudewijins M."/>
            <person name="Van Hoecke F."/>
            <person name="Bernier A.-M."/>
            <person name="Vandamme P."/>
        </authorList>
    </citation>
    <scope>NUCLEOTIDE SEQUENCE [LARGE SCALE GENOMIC DNA]</scope>
    <source>
        <strain evidence="16 17">NML 130210</strain>
    </source>
</reference>
<evidence type="ECO:0000256" key="3">
    <source>
        <dbReference type="ARBA" id="ARBA00007931"/>
    </source>
</evidence>
<dbReference type="PANTHER" id="PTHR42837:SF2">
    <property type="entry name" value="MEMBRANE METALLOPROTEASE ARASP2, CHLOROPLASTIC-RELATED"/>
    <property type="match status" value="1"/>
</dbReference>
<evidence type="ECO:0000313" key="16">
    <source>
        <dbReference type="EMBL" id="KQB85341.1"/>
    </source>
</evidence>
<keyword evidence="8" id="KW-0862">Zinc</keyword>
<evidence type="ECO:0000256" key="5">
    <source>
        <dbReference type="ARBA" id="ARBA00022670"/>
    </source>
</evidence>
<evidence type="ECO:0000259" key="15">
    <source>
        <dbReference type="PROSITE" id="PS50106"/>
    </source>
</evidence>
<dbReference type="Gene3D" id="2.30.42.10">
    <property type="match status" value="1"/>
</dbReference>
<evidence type="ECO:0000256" key="2">
    <source>
        <dbReference type="ARBA" id="ARBA00004141"/>
    </source>
</evidence>
<dbReference type="GO" id="GO:0016020">
    <property type="term" value="C:membrane"/>
    <property type="evidence" value="ECO:0007669"/>
    <property type="project" value="UniProtKB-SubCell"/>
</dbReference>
<evidence type="ECO:0000256" key="10">
    <source>
        <dbReference type="ARBA" id="ARBA00023049"/>
    </source>
</evidence>
<keyword evidence="6 14" id="KW-0812">Transmembrane</keyword>
<dbReference type="PROSITE" id="PS50106">
    <property type="entry name" value="PDZ"/>
    <property type="match status" value="1"/>
</dbReference>
<comment type="caution">
    <text evidence="16">The sequence shown here is derived from an EMBL/GenBank/DDBJ whole genome shotgun (WGS) entry which is preliminary data.</text>
</comment>
<dbReference type="InterPro" id="IPR008915">
    <property type="entry name" value="Peptidase_M50"/>
</dbReference>